<organism evidence="2 3">
    <name type="scientific">Tsukamurella paurometabola</name>
    <name type="common">Corynebacterium paurometabolum</name>
    <dbReference type="NCBI Taxonomy" id="2061"/>
    <lineage>
        <taxon>Bacteria</taxon>
        <taxon>Bacillati</taxon>
        <taxon>Actinomycetota</taxon>
        <taxon>Actinomycetes</taxon>
        <taxon>Mycobacteriales</taxon>
        <taxon>Tsukamurellaceae</taxon>
        <taxon>Tsukamurella</taxon>
    </lineage>
</organism>
<keyword evidence="1" id="KW-0472">Membrane</keyword>
<reference evidence="2 3" key="1">
    <citation type="submission" date="2018-12" db="EMBL/GenBank/DDBJ databases">
        <authorList>
            <consortium name="Pathogen Informatics"/>
        </authorList>
    </citation>
    <scope>NUCLEOTIDE SEQUENCE [LARGE SCALE GENOMIC DNA]</scope>
    <source>
        <strain evidence="2 3">NCTC10741</strain>
    </source>
</reference>
<proteinExistence type="predicted"/>
<dbReference type="Proteomes" id="UP000271626">
    <property type="component" value="Chromosome"/>
</dbReference>
<keyword evidence="1" id="KW-1133">Transmembrane helix</keyword>
<evidence type="ECO:0000256" key="1">
    <source>
        <dbReference type="SAM" id="Phobius"/>
    </source>
</evidence>
<evidence type="ECO:0000313" key="3">
    <source>
        <dbReference type="Proteomes" id="UP000271626"/>
    </source>
</evidence>
<accession>A0A3P8LCB7</accession>
<name>A0A3P8LCB7_TSUPA</name>
<protein>
    <submittedName>
        <fullName evidence="2">Uncharacterized protein</fullName>
    </submittedName>
</protein>
<evidence type="ECO:0000313" key="2">
    <source>
        <dbReference type="EMBL" id="VDR36942.1"/>
    </source>
</evidence>
<dbReference type="AlphaFoldDB" id="A0A3P8LCB7"/>
<gene>
    <name evidence="2" type="ORF">NCTC10741_00036</name>
</gene>
<sequence>MPSVIKAAWIVFAGLILAGLMIWQPWASPAYERVDTRPGEAAFCMTYKFSVDCGR</sequence>
<feature type="transmembrane region" description="Helical" evidence="1">
    <location>
        <begin position="7"/>
        <end position="26"/>
    </location>
</feature>
<dbReference type="EMBL" id="LR131273">
    <property type="protein sequence ID" value="VDR36942.1"/>
    <property type="molecule type" value="Genomic_DNA"/>
</dbReference>
<keyword evidence="1" id="KW-0812">Transmembrane</keyword>